<evidence type="ECO:0000256" key="1">
    <source>
        <dbReference type="SAM" id="Coils"/>
    </source>
</evidence>
<feature type="coiled-coil region" evidence="1">
    <location>
        <begin position="1"/>
        <end position="99"/>
    </location>
</feature>
<dbReference type="EMBL" id="REGN01012323">
    <property type="protein sequence ID" value="RMZ95894.1"/>
    <property type="molecule type" value="Genomic_DNA"/>
</dbReference>
<comment type="caution">
    <text evidence="2">The sequence shown here is derived from an EMBL/GenBank/DDBJ whole genome shotgun (WGS) entry which is preliminary data.</text>
</comment>
<keyword evidence="1" id="KW-0175">Coiled coil</keyword>
<dbReference type="OrthoDB" id="8799554at2759"/>
<evidence type="ECO:0000313" key="2">
    <source>
        <dbReference type="EMBL" id="RMZ95894.1"/>
    </source>
</evidence>
<keyword evidence="3" id="KW-1185">Reference proteome</keyword>
<gene>
    <name evidence="2" type="ORF">BpHYR1_018284</name>
</gene>
<accession>A0A3M7PB06</accession>
<dbReference type="AlphaFoldDB" id="A0A3M7PB06"/>
<reference evidence="2 3" key="1">
    <citation type="journal article" date="2018" name="Sci. Rep.">
        <title>Genomic signatures of local adaptation to the degree of environmental predictability in rotifers.</title>
        <authorList>
            <person name="Franch-Gras L."/>
            <person name="Hahn C."/>
            <person name="Garcia-Roger E.M."/>
            <person name="Carmona M.J."/>
            <person name="Serra M."/>
            <person name="Gomez A."/>
        </authorList>
    </citation>
    <scope>NUCLEOTIDE SEQUENCE [LARGE SCALE GENOMIC DNA]</scope>
    <source>
        <strain evidence="2">HYR1</strain>
    </source>
</reference>
<sequence>MKIKEEKLENLKKQIAGAFKDNSWERQLQIDELTKELKRVQEESELIKFKLKDSCDNCESMHQKLEERTLNLREKDNLVNELVNLMKKFQNQLNFNEELIKIVNSNKTLNESLSKLSFGLKQAPTNSIKVKK</sequence>
<name>A0A3M7PB06_BRAPC</name>
<proteinExistence type="predicted"/>
<dbReference type="STRING" id="10195.A0A3M7PB06"/>
<organism evidence="2 3">
    <name type="scientific">Brachionus plicatilis</name>
    <name type="common">Marine rotifer</name>
    <name type="synonym">Brachionus muelleri</name>
    <dbReference type="NCBI Taxonomy" id="10195"/>
    <lineage>
        <taxon>Eukaryota</taxon>
        <taxon>Metazoa</taxon>
        <taxon>Spiralia</taxon>
        <taxon>Gnathifera</taxon>
        <taxon>Rotifera</taxon>
        <taxon>Eurotatoria</taxon>
        <taxon>Monogononta</taxon>
        <taxon>Pseudotrocha</taxon>
        <taxon>Ploima</taxon>
        <taxon>Brachionidae</taxon>
        <taxon>Brachionus</taxon>
    </lineage>
</organism>
<dbReference type="Proteomes" id="UP000276133">
    <property type="component" value="Unassembled WGS sequence"/>
</dbReference>
<protein>
    <submittedName>
        <fullName evidence="2">J domain-containing-like protein</fullName>
    </submittedName>
</protein>
<evidence type="ECO:0000313" key="3">
    <source>
        <dbReference type="Proteomes" id="UP000276133"/>
    </source>
</evidence>